<organism evidence="1 2">
    <name type="scientific">Chryseobacterium defluvii</name>
    <dbReference type="NCBI Taxonomy" id="160396"/>
    <lineage>
        <taxon>Bacteria</taxon>
        <taxon>Pseudomonadati</taxon>
        <taxon>Bacteroidota</taxon>
        <taxon>Flavobacteriia</taxon>
        <taxon>Flavobacteriales</taxon>
        <taxon>Weeksellaceae</taxon>
        <taxon>Chryseobacterium group</taxon>
        <taxon>Chryseobacterium</taxon>
    </lineage>
</organism>
<evidence type="ECO:0000313" key="2">
    <source>
        <dbReference type="Proteomes" id="UP000592180"/>
    </source>
</evidence>
<evidence type="ECO:0000313" key="1">
    <source>
        <dbReference type="EMBL" id="MBB4806282.1"/>
    </source>
</evidence>
<proteinExistence type="predicted"/>
<protein>
    <submittedName>
        <fullName evidence="1">Uncharacterized protein</fullName>
    </submittedName>
</protein>
<dbReference type="AlphaFoldDB" id="A0A840KHA7"/>
<accession>A0A840KHA7</accession>
<keyword evidence="2" id="KW-1185">Reference proteome</keyword>
<dbReference type="RefSeq" id="WP_184187041.1">
    <property type="nucleotide sequence ID" value="NZ_JACHLE010000001.1"/>
</dbReference>
<name>A0A840KHA7_9FLAO</name>
<sequence>MILKKLRNSYLSNILWWMMLFCFFNISADTKNPIPDYIPVNSSFNDQESIVELVVEKGLGYADAIPEDGDSDTEEHNCKSSTHIDLFVPFYFKGKVASDVIILKGRGVFSHYQWAFSDRYYQIHTPPPEA</sequence>
<comment type="caution">
    <text evidence="1">The sequence shown here is derived from an EMBL/GenBank/DDBJ whole genome shotgun (WGS) entry which is preliminary data.</text>
</comment>
<dbReference type="EMBL" id="JACHLE010000001">
    <property type="protein sequence ID" value="MBB4806282.1"/>
    <property type="molecule type" value="Genomic_DNA"/>
</dbReference>
<gene>
    <name evidence="1" type="ORF">HNP38_001554</name>
</gene>
<reference evidence="1 2" key="1">
    <citation type="submission" date="2020-08" db="EMBL/GenBank/DDBJ databases">
        <title>Functional genomics of gut bacteria from endangered species of beetles.</title>
        <authorList>
            <person name="Carlos-Shanley C."/>
        </authorList>
    </citation>
    <scope>NUCLEOTIDE SEQUENCE [LARGE SCALE GENOMIC DNA]</scope>
    <source>
        <strain evidence="1 2">S00151</strain>
    </source>
</reference>
<dbReference type="Proteomes" id="UP000592180">
    <property type="component" value="Unassembled WGS sequence"/>
</dbReference>